<comment type="similarity">
    <text evidence="9">Belongs to the gmhB family.</text>
</comment>
<evidence type="ECO:0000256" key="11">
    <source>
        <dbReference type="PIRSR" id="PIRSR004682-3"/>
    </source>
</evidence>
<comment type="subunit">
    <text evidence="3">Monomer.</text>
</comment>
<evidence type="ECO:0000256" key="9">
    <source>
        <dbReference type="PIRNR" id="PIRNR004682"/>
    </source>
</evidence>
<dbReference type="NCBIfam" id="TIGR01662">
    <property type="entry name" value="HAD-SF-IIIA"/>
    <property type="match status" value="1"/>
</dbReference>
<feature type="binding site" evidence="12">
    <location>
        <position position="100"/>
    </location>
    <ligand>
        <name>Zn(2+)</name>
        <dbReference type="ChEBI" id="CHEBI:29105"/>
    </ligand>
</feature>
<feature type="site" description="Stabilizes the phosphoryl group" evidence="11">
    <location>
        <position position="102"/>
    </location>
</feature>
<comment type="cofactor">
    <cofactor evidence="1 12">
        <name>Mg(2+)</name>
        <dbReference type="ChEBI" id="CHEBI:18420"/>
    </cofactor>
</comment>
<dbReference type="GO" id="GO:0016791">
    <property type="term" value="F:phosphatase activity"/>
    <property type="evidence" value="ECO:0007669"/>
    <property type="project" value="InterPro"/>
</dbReference>
<feature type="binding site" evidence="12">
    <location>
        <position position="128"/>
    </location>
    <ligand>
        <name>Mg(2+)</name>
        <dbReference type="ChEBI" id="CHEBI:18420"/>
    </ligand>
</feature>
<gene>
    <name evidence="13" type="primary">gmhB</name>
    <name evidence="13" type="ORF">BWX89_00552</name>
</gene>
<evidence type="ECO:0000313" key="13">
    <source>
        <dbReference type="EMBL" id="OQB74425.1"/>
    </source>
</evidence>
<evidence type="ECO:0000256" key="10">
    <source>
        <dbReference type="PIRSR" id="PIRSR004682-1"/>
    </source>
</evidence>
<feature type="binding site" evidence="12">
    <location>
        <position position="98"/>
    </location>
    <ligand>
        <name>Zn(2+)</name>
        <dbReference type="ChEBI" id="CHEBI:29105"/>
    </ligand>
</feature>
<evidence type="ECO:0000256" key="2">
    <source>
        <dbReference type="ARBA" id="ARBA00004496"/>
    </source>
</evidence>
<dbReference type="EC" id="3.1.3.-" evidence="9"/>
<evidence type="ECO:0000256" key="8">
    <source>
        <dbReference type="ARBA" id="ARBA00031828"/>
    </source>
</evidence>
<dbReference type="CDD" id="cd07503">
    <property type="entry name" value="HAD_HisB-N"/>
    <property type="match status" value="1"/>
</dbReference>
<dbReference type="SUPFAM" id="SSF56784">
    <property type="entry name" value="HAD-like"/>
    <property type="match status" value="1"/>
</dbReference>
<evidence type="ECO:0000256" key="7">
    <source>
        <dbReference type="ARBA" id="ARBA00023277"/>
    </source>
</evidence>
<feature type="site" description="Contributes to substrate recognition" evidence="11">
    <location>
        <position position="101"/>
    </location>
</feature>
<feature type="active site" description="Nucleophile" evidence="10">
    <location>
        <position position="7"/>
    </location>
</feature>
<evidence type="ECO:0000256" key="6">
    <source>
        <dbReference type="ARBA" id="ARBA00022801"/>
    </source>
</evidence>
<comment type="cofactor">
    <cofactor evidence="12">
        <name>Zn(2+)</name>
        <dbReference type="ChEBI" id="CHEBI:29105"/>
    </cofactor>
</comment>
<feature type="binding site" evidence="12">
    <location>
        <position position="92"/>
    </location>
    <ligand>
        <name>Zn(2+)</name>
        <dbReference type="ChEBI" id="CHEBI:29105"/>
    </ligand>
</feature>
<dbReference type="GO" id="GO:0005975">
    <property type="term" value="P:carbohydrate metabolic process"/>
    <property type="evidence" value="ECO:0007669"/>
    <property type="project" value="InterPro"/>
</dbReference>
<dbReference type="InterPro" id="IPR004446">
    <property type="entry name" value="Heptose_bisP_phosphatase"/>
</dbReference>
<name>A0A1V6CC05_UNCT6</name>
<comment type="caution">
    <text evidence="13">The sequence shown here is derived from an EMBL/GenBank/DDBJ whole genome shotgun (WGS) entry which is preliminary data.</text>
</comment>
<keyword evidence="12" id="KW-0862">Zinc</keyword>
<dbReference type="Gene3D" id="3.40.50.1000">
    <property type="entry name" value="HAD superfamily/HAD-like"/>
    <property type="match status" value="1"/>
</dbReference>
<dbReference type="InterPro" id="IPR013954">
    <property type="entry name" value="PNK3P"/>
</dbReference>
<keyword evidence="12" id="KW-0460">Magnesium</keyword>
<evidence type="ECO:0000256" key="1">
    <source>
        <dbReference type="ARBA" id="ARBA00001946"/>
    </source>
</evidence>
<feature type="binding site" evidence="12">
    <location>
        <position position="9"/>
    </location>
    <ligand>
        <name>Mg(2+)</name>
        <dbReference type="ChEBI" id="CHEBI:18420"/>
    </ligand>
</feature>
<evidence type="ECO:0000256" key="12">
    <source>
        <dbReference type="PIRSR" id="PIRSR004682-4"/>
    </source>
</evidence>
<keyword evidence="5 12" id="KW-0479">Metal-binding</keyword>
<proteinExistence type="inferred from homology"/>
<dbReference type="Pfam" id="PF08645">
    <property type="entry name" value="PNK3P"/>
    <property type="match status" value="1"/>
</dbReference>
<dbReference type="InterPro" id="IPR036412">
    <property type="entry name" value="HAD-like_sf"/>
</dbReference>
<protein>
    <recommendedName>
        <fullName evidence="8 9">D,D-heptose 1,7-bisphosphate phosphatase</fullName>
        <ecNumber evidence="9">3.1.3.-</ecNumber>
    </recommendedName>
</protein>
<comment type="subcellular location">
    <subcellularLocation>
        <location evidence="2 9">Cytoplasm</location>
    </subcellularLocation>
</comment>
<feature type="binding site" evidence="12">
    <location>
        <position position="7"/>
    </location>
    <ligand>
        <name>Mg(2+)</name>
        <dbReference type="ChEBI" id="CHEBI:18420"/>
    </ligand>
</feature>
<dbReference type="InterPro" id="IPR023214">
    <property type="entry name" value="HAD_sf"/>
</dbReference>
<evidence type="ECO:0000256" key="5">
    <source>
        <dbReference type="ARBA" id="ARBA00022723"/>
    </source>
</evidence>
<feature type="active site" description="Proton donor" evidence="10">
    <location>
        <position position="9"/>
    </location>
</feature>
<dbReference type="GO" id="GO:0005737">
    <property type="term" value="C:cytoplasm"/>
    <property type="evidence" value="ECO:0007669"/>
    <property type="project" value="UniProtKB-SubCell"/>
</dbReference>
<dbReference type="PANTHER" id="PTHR42891">
    <property type="entry name" value="D-GLYCERO-BETA-D-MANNO-HEPTOSE-1,7-BISPHOSPHATE 7-PHOSPHATASE"/>
    <property type="match status" value="1"/>
</dbReference>
<dbReference type="InterPro" id="IPR006549">
    <property type="entry name" value="HAD-SF_hydro_IIIA"/>
</dbReference>
<feature type="binding site" evidence="12">
    <location>
        <position position="90"/>
    </location>
    <ligand>
        <name>Zn(2+)</name>
        <dbReference type="ChEBI" id="CHEBI:29105"/>
    </ligand>
</feature>
<dbReference type="NCBIfam" id="TIGR01656">
    <property type="entry name" value="Histidinol-ppas"/>
    <property type="match status" value="1"/>
</dbReference>
<keyword evidence="4 9" id="KW-0963">Cytoplasm</keyword>
<dbReference type="InterPro" id="IPR006543">
    <property type="entry name" value="Histidinol-phos"/>
</dbReference>
<dbReference type="Proteomes" id="UP000485562">
    <property type="component" value="Unassembled WGS sequence"/>
</dbReference>
<organism evidence="13">
    <name type="scientific">candidate division TA06 bacterium ADurb.Bin131</name>
    <dbReference type="NCBI Taxonomy" id="1852827"/>
    <lineage>
        <taxon>Bacteria</taxon>
        <taxon>Bacteria division TA06</taxon>
    </lineage>
</organism>
<evidence type="ECO:0000256" key="3">
    <source>
        <dbReference type="ARBA" id="ARBA00011245"/>
    </source>
</evidence>
<dbReference type="AlphaFoldDB" id="A0A1V6CC05"/>
<feature type="site" description="Stabilizes the phosphoryl group" evidence="11">
    <location>
        <position position="51"/>
    </location>
</feature>
<dbReference type="EMBL" id="MWDQ01000041">
    <property type="protein sequence ID" value="OQB74425.1"/>
    <property type="molecule type" value="Genomic_DNA"/>
</dbReference>
<sequence>MKPVFLDRDGVISIFTPDDYIKKWSEFEFLPTAFEGLKKLTENGFDIVIISNQAGVGRGLFSIEDLQNITQKMQQELKKHGAEIYKVYYCVHKKEDDCNCRKPKIGLIEQFIAENGEFEREKTFFVGDADVDIETGIKSGLRTILVLSGKTKLVDEVQSWNFKPEFIANNIKEAADIIIKETKKGE</sequence>
<accession>A0A1V6CC05</accession>
<keyword evidence="7 9" id="KW-0119">Carbohydrate metabolism</keyword>
<reference evidence="13" key="1">
    <citation type="submission" date="2017-02" db="EMBL/GenBank/DDBJ databases">
        <title>Delving into the versatile metabolic prowess of the omnipresent phylum Bacteroidetes.</title>
        <authorList>
            <person name="Nobu M.K."/>
            <person name="Mei R."/>
            <person name="Narihiro T."/>
            <person name="Kuroda K."/>
            <person name="Liu W.-T."/>
        </authorList>
    </citation>
    <scope>NUCLEOTIDE SEQUENCE</scope>
    <source>
        <strain evidence="13">ADurb.Bin131</strain>
    </source>
</reference>
<dbReference type="PIRSF" id="PIRSF004682">
    <property type="entry name" value="GmhB"/>
    <property type="match status" value="1"/>
</dbReference>
<keyword evidence="6 9" id="KW-0378">Hydrolase</keyword>
<evidence type="ECO:0000256" key="4">
    <source>
        <dbReference type="ARBA" id="ARBA00022490"/>
    </source>
</evidence>
<dbReference type="PANTHER" id="PTHR42891:SF1">
    <property type="entry name" value="D-GLYCERO-BETA-D-MANNO-HEPTOSE-1,7-BISPHOSPHATE 7-PHOSPHATASE"/>
    <property type="match status" value="1"/>
</dbReference>
<dbReference type="GO" id="GO:0046872">
    <property type="term" value="F:metal ion binding"/>
    <property type="evidence" value="ECO:0007669"/>
    <property type="project" value="UniProtKB-KW"/>
</dbReference>